<accession>A0A9P5PFW4</accession>
<dbReference type="AlphaFoldDB" id="A0A9P5PFW4"/>
<dbReference type="Proteomes" id="UP000772434">
    <property type="component" value="Unassembled WGS sequence"/>
</dbReference>
<gene>
    <name evidence="1" type="ORF">BDP27DRAFT_1336319</name>
</gene>
<reference evidence="1" key="1">
    <citation type="submission" date="2020-11" db="EMBL/GenBank/DDBJ databases">
        <authorList>
            <consortium name="DOE Joint Genome Institute"/>
            <person name="Ahrendt S."/>
            <person name="Riley R."/>
            <person name="Andreopoulos W."/>
            <person name="Labutti K."/>
            <person name="Pangilinan J."/>
            <person name="Ruiz-Duenas F.J."/>
            <person name="Barrasa J.M."/>
            <person name="Sanchez-Garcia M."/>
            <person name="Camarero S."/>
            <person name="Miyauchi S."/>
            <person name="Serrano A."/>
            <person name="Linde D."/>
            <person name="Babiker R."/>
            <person name="Drula E."/>
            <person name="Ayuso-Fernandez I."/>
            <person name="Pacheco R."/>
            <person name="Padilla G."/>
            <person name="Ferreira P."/>
            <person name="Barriuso J."/>
            <person name="Kellner H."/>
            <person name="Castanera R."/>
            <person name="Alfaro M."/>
            <person name="Ramirez L."/>
            <person name="Pisabarro A.G."/>
            <person name="Kuo A."/>
            <person name="Tritt A."/>
            <person name="Lipzen A."/>
            <person name="He G."/>
            <person name="Yan M."/>
            <person name="Ng V."/>
            <person name="Cullen D."/>
            <person name="Martin F."/>
            <person name="Rosso M.-N."/>
            <person name="Henrissat B."/>
            <person name="Hibbett D."/>
            <person name="Martinez A.T."/>
            <person name="Grigoriev I.V."/>
        </authorList>
    </citation>
    <scope>NUCLEOTIDE SEQUENCE</scope>
    <source>
        <strain evidence="1">AH 40177</strain>
    </source>
</reference>
<evidence type="ECO:0000313" key="2">
    <source>
        <dbReference type="Proteomes" id="UP000772434"/>
    </source>
</evidence>
<evidence type="ECO:0000313" key="1">
    <source>
        <dbReference type="EMBL" id="KAF9062636.1"/>
    </source>
</evidence>
<name>A0A9P5PFW4_9AGAR</name>
<keyword evidence="2" id="KW-1185">Reference proteome</keyword>
<proteinExistence type="predicted"/>
<dbReference type="EMBL" id="JADNRY010000166">
    <property type="protein sequence ID" value="KAF9062636.1"/>
    <property type="molecule type" value="Genomic_DNA"/>
</dbReference>
<sequence>MAHLLGGYYMSFPSTRVLLQHYNIDDKGADDDLLESPINDWLARNNKLEILAGAICHPDRGTAKDKEDGILIVTHPVFSPKKEPQTVTFPEDKQDIAAKEWLMAGGVAEEDLEWICFWDTVGLTRMGLQPRRNERGRTRPVMIKLTDEEWSKWVKIVMKGGNLKAFLGEEEYERRRNLGQ</sequence>
<protein>
    <submittedName>
        <fullName evidence="1">Uncharacterized protein</fullName>
    </submittedName>
</protein>
<dbReference type="OrthoDB" id="2947222at2759"/>
<organism evidence="1 2">
    <name type="scientific">Rhodocollybia butyracea</name>
    <dbReference type="NCBI Taxonomy" id="206335"/>
    <lineage>
        <taxon>Eukaryota</taxon>
        <taxon>Fungi</taxon>
        <taxon>Dikarya</taxon>
        <taxon>Basidiomycota</taxon>
        <taxon>Agaricomycotina</taxon>
        <taxon>Agaricomycetes</taxon>
        <taxon>Agaricomycetidae</taxon>
        <taxon>Agaricales</taxon>
        <taxon>Marasmiineae</taxon>
        <taxon>Omphalotaceae</taxon>
        <taxon>Rhodocollybia</taxon>
    </lineage>
</organism>
<comment type="caution">
    <text evidence="1">The sequence shown here is derived from an EMBL/GenBank/DDBJ whole genome shotgun (WGS) entry which is preliminary data.</text>
</comment>